<dbReference type="AlphaFoldDB" id="A0A9W3DFC4"/>
<reference evidence="2" key="1">
    <citation type="journal article" date="2019" name="Database">
        <title>The radish genome database (RadishGD): an integrated information resource for radish genomics.</title>
        <authorList>
            <person name="Yu H.J."/>
            <person name="Baek S."/>
            <person name="Lee Y.J."/>
            <person name="Cho A."/>
            <person name="Mun J.H."/>
        </authorList>
    </citation>
    <scope>NUCLEOTIDE SEQUENCE [LARGE SCALE GENOMIC DNA]</scope>
    <source>
        <strain evidence="2">cv. WK10039</strain>
    </source>
</reference>
<protein>
    <submittedName>
        <fullName evidence="3">Uncharacterized protein LOC108808198 isoform X2</fullName>
    </submittedName>
</protein>
<evidence type="ECO:0000313" key="2">
    <source>
        <dbReference type="Proteomes" id="UP000504610"/>
    </source>
</evidence>
<dbReference type="InterPro" id="IPR011989">
    <property type="entry name" value="ARM-like"/>
</dbReference>
<accession>A0A9W3DFC4</accession>
<dbReference type="InterPro" id="IPR016024">
    <property type="entry name" value="ARM-type_fold"/>
</dbReference>
<dbReference type="Gene3D" id="1.25.10.10">
    <property type="entry name" value="Leucine-rich Repeat Variant"/>
    <property type="match status" value="1"/>
</dbReference>
<reference evidence="3" key="2">
    <citation type="submission" date="2025-08" db="UniProtKB">
        <authorList>
            <consortium name="RefSeq"/>
        </authorList>
    </citation>
    <scope>IDENTIFICATION</scope>
    <source>
        <tissue evidence="3">Leaf</tissue>
    </source>
</reference>
<dbReference type="Proteomes" id="UP000504610">
    <property type="component" value="Chromosome 3"/>
</dbReference>
<name>A0A9W3DFC4_RAPSA</name>
<dbReference type="RefSeq" id="XP_056862602.1">
    <property type="nucleotide sequence ID" value="XM_057006622.1"/>
</dbReference>
<dbReference type="SUPFAM" id="SSF48371">
    <property type="entry name" value="ARM repeat"/>
    <property type="match status" value="1"/>
</dbReference>
<dbReference type="GeneID" id="108808198"/>
<evidence type="ECO:0000313" key="3">
    <source>
        <dbReference type="RefSeq" id="XP_056862602.1"/>
    </source>
</evidence>
<keyword evidence="2" id="KW-1185">Reference proteome</keyword>
<gene>
    <name evidence="3" type="primary">LOC108808198</name>
</gene>
<organism evidence="2 3">
    <name type="scientific">Raphanus sativus</name>
    <name type="common">Radish</name>
    <name type="synonym">Raphanus raphanistrum var. sativus</name>
    <dbReference type="NCBI Taxonomy" id="3726"/>
    <lineage>
        <taxon>Eukaryota</taxon>
        <taxon>Viridiplantae</taxon>
        <taxon>Streptophyta</taxon>
        <taxon>Embryophyta</taxon>
        <taxon>Tracheophyta</taxon>
        <taxon>Spermatophyta</taxon>
        <taxon>Magnoliopsida</taxon>
        <taxon>eudicotyledons</taxon>
        <taxon>Gunneridae</taxon>
        <taxon>Pentapetalae</taxon>
        <taxon>rosids</taxon>
        <taxon>malvids</taxon>
        <taxon>Brassicales</taxon>
        <taxon>Brassicaceae</taxon>
        <taxon>Brassiceae</taxon>
        <taxon>Raphanus</taxon>
    </lineage>
</organism>
<evidence type="ECO:0000256" key="1">
    <source>
        <dbReference type="SAM" id="MobiDB-lite"/>
    </source>
</evidence>
<dbReference type="PANTHER" id="PTHR46700:SF2">
    <property type="entry name" value="ARM REPEAT SUPERFAMILY PROTEIN"/>
    <property type="match status" value="1"/>
</dbReference>
<proteinExistence type="predicted"/>
<sequence>MSFSRTQSSSSSSSSSVWQHHYMKLHFFSRIRSLLKSKASSRKRDLQRSPEMSRTQKDSEKVVAPPEILSIPPEDENEEVVLQRTVKKLHFGTFEEKEKAAIEIEKLSREDKKIRKLMAELGVLQVLVSMVASDISGHQRSAVMALIQLSHGTHTRRRRRIPLLTLTRKHCVSLI</sequence>
<feature type="region of interest" description="Disordered" evidence="1">
    <location>
        <begin position="39"/>
        <end position="64"/>
    </location>
</feature>
<dbReference type="PANTHER" id="PTHR46700">
    <property type="entry name" value="ARM REPEAT SUPERFAMILY PROTEIN"/>
    <property type="match status" value="1"/>
</dbReference>